<evidence type="ECO:0000313" key="2">
    <source>
        <dbReference type="Proteomes" id="UP001318860"/>
    </source>
</evidence>
<gene>
    <name evidence="1" type="ORF">DH2020_024085</name>
</gene>
<evidence type="ECO:0008006" key="3">
    <source>
        <dbReference type="Google" id="ProtNLM"/>
    </source>
</evidence>
<accession>A0ABR0W8L7</accession>
<dbReference type="EMBL" id="JABTTQ020000013">
    <property type="protein sequence ID" value="KAK6143737.1"/>
    <property type="molecule type" value="Genomic_DNA"/>
</dbReference>
<sequence length="368" mass="42408">MSPLRPPMTMMKMITLQHTTPNRPLALGQIQKEKEAKTPSEDRFLNVLENFCDKTDSRLADLAKRIGFEQDTSSSRKVIFDALDKMSFLTVETKIAVATQLSNKTKELDIFFSLSESNRAVFVQMMLEGFGGEKRECRRDGRFNMVKTRNQWVKANIRGLGWTEEEEEALFEVFIGQCDRYEMLNHADVFNGIFPQVARLVSARLDKNIHVDSVKEKIQRLRIIYNQYVQFLGLPGVEFNKDTGQMKITVTYWDALEKETNMQCYFRTYGFEMLERCEGVFITKEAARIEFGPNHGYHEDEPILVDDNSSNSSSSYLSKYDSDDTDINNEIEWLNPWVFGGQPPPPAPIDNETAPNVDAGWRSLWKKS</sequence>
<proteinExistence type="predicted"/>
<comment type="caution">
    <text evidence="1">The sequence shown here is derived from an EMBL/GenBank/DDBJ whole genome shotgun (WGS) entry which is preliminary data.</text>
</comment>
<reference evidence="1 2" key="1">
    <citation type="journal article" date="2021" name="Comput. Struct. Biotechnol. J.">
        <title>De novo genome assembly of the potent medicinal plant Rehmannia glutinosa using nanopore technology.</title>
        <authorList>
            <person name="Ma L."/>
            <person name="Dong C."/>
            <person name="Song C."/>
            <person name="Wang X."/>
            <person name="Zheng X."/>
            <person name="Niu Y."/>
            <person name="Chen S."/>
            <person name="Feng W."/>
        </authorList>
    </citation>
    <scope>NUCLEOTIDE SEQUENCE [LARGE SCALE GENOMIC DNA]</scope>
    <source>
        <strain evidence="1">DH-2019</strain>
    </source>
</reference>
<name>A0ABR0W8L7_REHGL</name>
<keyword evidence="2" id="KW-1185">Reference proteome</keyword>
<dbReference type="Proteomes" id="UP001318860">
    <property type="component" value="Unassembled WGS sequence"/>
</dbReference>
<protein>
    <recommendedName>
        <fullName evidence="3">Myb/SANT-like domain-containing protein</fullName>
    </recommendedName>
</protein>
<organism evidence="1 2">
    <name type="scientific">Rehmannia glutinosa</name>
    <name type="common">Chinese foxglove</name>
    <dbReference type="NCBI Taxonomy" id="99300"/>
    <lineage>
        <taxon>Eukaryota</taxon>
        <taxon>Viridiplantae</taxon>
        <taxon>Streptophyta</taxon>
        <taxon>Embryophyta</taxon>
        <taxon>Tracheophyta</taxon>
        <taxon>Spermatophyta</taxon>
        <taxon>Magnoliopsida</taxon>
        <taxon>eudicotyledons</taxon>
        <taxon>Gunneridae</taxon>
        <taxon>Pentapetalae</taxon>
        <taxon>asterids</taxon>
        <taxon>lamiids</taxon>
        <taxon>Lamiales</taxon>
        <taxon>Orobanchaceae</taxon>
        <taxon>Rehmannieae</taxon>
        <taxon>Rehmannia</taxon>
    </lineage>
</organism>
<evidence type="ECO:0000313" key="1">
    <source>
        <dbReference type="EMBL" id="KAK6143737.1"/>
    </source>
</evidence>